<keyword evidence="2" id="KW-1185">Reference proteome</keyword>
<accession>A0A9W8QVJ7</accession>
<evidence type="ECO:0000313" key="2">
    <source>
        <dbReference type="Proteomes" id="UP001152087"/>
    </source>
</evidence>
<sequence length="134" mass="15069">MRHDGEWPHFDLDPSRKKDALTIRHKRDQQGNIIEESKITDSCDEFPASSWVEGGTGISIPGLDKCYPEESRSSYDELQVEENDQGLNLTYTPLFSRASTSDLAQARKLVNNALAKPAKLNKRAWTTLSKTSTD</sequence>
<dbReference type="AlphaFoldDB" id="A0A9W8QVJ7"/>
<evidence type="ECO:0000313" key="1">
    <source>
        <dbReference type="EMBL" id="KAJ4177735.1"/>
    </source>
</evidence>
<dbReference type="Proteomes" id="UP001152087">
    <property type="component" value="Unassembled WGS sequence"/>
</dbReference>
<organism evidence="1 2">
    <name type="scientific">Fusarium falciforme</name>
    <dbReference type="NCBI Taxonomy" id="195108"/>
    <lineage>
        <taxon>Eukaryota</taxon>
        <taxon>Fungi</taxon>
        <taxon>Dikarya</taxon>
        <taxon>Ascomycota</taxon>
        <taxon>Pezizomycotina</taxon>
        <taxon>Sordariomycetes</taxon>
        <taxon>Hypocreomycetidae</taxon>
        <taxon>Hypocreales</taxon>
        <taxon>Nectriaceae</taxon>
        <taxon>Fusarium</taxon>
        <taxon>Fusarium solani species complex</taxon>
    </lineage>
</organism>
<name>A0A9W8QVJ7_9HYPO</name>
<protein>
    <submittedName>
        <fullName evidence="1">Uncharacterized protein</fullName>
    </submittedName>
</protein>
<reference evidence="1" key="1">
    <citation type="submission" date="2022-09" db="EMBL/GenBank/DDBJ databases">
        <title>Fusarium specimens isolated from Avocado Roots.</title>
        <authorList>
            <person name="Stajich J."/>
            <person name="Roper C."/>
            <person name="Heimlech-Rivalta G."/>
        </authorList>
    </citation>
    <scope>NUCLEOTIDE SEQUENCE</scope>
    <source>
        <strain evidence="1">A02</strain>
    </source>
</reference>
<proteinExistence type="predicted"/>
<comment type="caution">
    <text evidence="1">The sequence shown here is derived from an EMBL/GenBank/DDBJ whole genome shotgun (WGS) entry which is preliminary data.</text>
</comment>
<dbReference type="EMBL" id="JAOQAV010000093">
    <property type="protein sequence ID" value="KAJ4177735.1"/>
    <property type="molecule type" value="Genomic_DNA"/>
</dbReference>
<gene>
    <name evidence="1" type="ORF">NW755_013677</name>
</gene>